<protein>
    <submittedName>
        <fullName evidence="1">Uncharacterized protein</fullName>
    </submittedName>
</protein>
<proteinExistence type="predicted"/>
<evidence type="ECO:0000313" key="1">
    <source>
        <dbReference type="EnsemblPlants" id="cds.evm.model.10.729"/>
    </source>
</evidence>
<reference evidence="1" key="1">
    <citation type="submission" date="2021-03" db="UniProtKB">
        <authorList>
            <consortium name="EnsemblPlants"/>
        </authorList>
    </citation>
    <scope>IDENTIFICATION</scope>
</reference>
<dbReference type="AlphaFoldDB" id="A0A803QQ51"/>
<organism evidence="1 2">
    <name type="scientific">Cannabis sativa</name>
    <name type="common">Hemp</name>
    <name type="synonym">Marijuana</name>
    <dbReference type="NCBI Taxonomy" id="3483"/>
    <lineage>
        <taxon>Eukaryota</taxon>
        <taxon>Viridiplantae</taxon>
        <taxon>Streptophyta</taxon>
        <taxon>Embryophyta</taxon>
        <taxon>Tracheophyta</taxon>
        <taxon>Spermatophyta</taxon>
        <taxon>Magnoliopsida</taxon>
        <taxon>eudicotyledons</taxon>
        <taxon>Gunneridae</taxon>
        <taxon>Pentapetalae</taxon>
        <taxon>rosids</taxon>
        <taxon>fabids</taxon>
        <taxon>Rosales</taxon>
        <taxon>Cannabaceae</taxon>
        <taxon>Cannabis</taxon>
    </lineage>
</organism>
<name>A0A803QQ51_CANSA</name>
<sequence length="250" mass="26985">MLRSLRAFCILRSLNFSRSAHSRHPLPPVTGDGNGPCGGVVSAFLASRGSRRRRIGTGHVRAAFGKSLSAVWCPKWLHSRCVHPIASSGILPNVGFEEVGKKPVDLPILEVNILFSKFDRALINEVDLKNFEMVKDWLVGQPLLGSDVIIGPTHISFGPCAFYEQVVGLVKHVSPLVEVEPMGIQGDIGMGPSCFVSGLGGSGPGDIYGLIGLLIDVKVVTINSWSSSFSGQEINFQHDNEYALSNFFQA</sequence>
<accession>A0A803QQ51</accession>
<evidence type="ECO:0000313" key="2">
    <source>
        <dbReference type="Proteomes" id="UP000596661"/>
    </source>
</evidence>
<dbReference type="Gramene" id="evm.model.10.729">
    <property type="protein sequence ID" value="cds.evm.model.10.729"/>
    <property type="gene ID" value="evm.TU.10.729"/>
</dbReference>
<dbReference type="EnsemblPlants" id="evm.model.10.729">
    <property type="protein sequence ID" value="cds.evm.model.10.729"/>
    <property type="gene ID" value="evm.TU.10.729"/>
</dbReference>
<keyword evidence="2" id="KW-1185">Reference proteome</keyword>
<dbReference type="EMBL" id="UZAU01000811">
    <property type="status" value="NOT_ANNOTATED_CDS"/>
    <property type="molecule type" value="Genomic_DNA"/>
</dbReference>
<dbReference type="Proteomes" id="UP000596661">
    <property type="component" value="Unassembled WGS sequence"/>
</dbReference>